<dbReference type="Proteomes" id="UP000075187">
    <property type="component" value="Chromosome"/>
</dbReference>
<name>A0ABM5ZFG8_9PSED</name>
<dbReference type="RefSeq" id="WP_064379003.1">
    <property type="nucleotide sequence ID" value="NZ_CP014205.2"/>
</dbReference>
<evidence type="ECO:0000313" key="2">
    <source>
        <dbReference type="Proteomes" id="UP000075187"/>
    </source>
</evidence>
<organism evidence="1 2">
    <name type="scientific">Pseudomonas glycinae</name>
    <dbReference type="NCBI Taxonomy" id="1785145"/>
    <lineage>
        <taxon>Bacteria</taxon>
        <taxon>Pseudomonadati</taxon>
        <taxon>Pseudomonadota</taxon>
        <taxon>Gammaproteobacteria</taxon>
        <taxon>Pseudomonadales</taxon>
        <taxon>Pseudomonadaceae</taxon>
        <taxon>Pseudomonas</taxon>
    </lineage>
</organism>
<proteinExistence type="predicted"/>
<evidence type="ECO:0008006" key="3">
    <source>
        <dbReference type="Google" id="ProtNLM"/>
    </source>
</evidence>
<dbReference type="Gene3D" id="1.10.443.10">
    <property type="entry name" value="Intergrase catalytic core"/>
    <property type="match status" value="1"/>
</dbReference>
<reference evidence="1" key="1">
    <citation type="submission" date="2017-12" db="EMBL/GenBank/DDBJ databases">
        <title>Pseudomonas sp. MS586 complete sequence.</title>
        <authorList>
            <person name="Lu S."/>
            <person name="Deng P."/>
        </authorList>
    </citation>
    <scope>NUCLEOTIDE SEQUENCE</scope>
    <source>
        <strain evidence="1">MS586</strain>
    </source>
</reference>
<protein>
    <recommendedName>
        <fullName evidence="3">Integrase</fullName>
    </recommendedName>
</protein>
<dbReference type="InterPro" id="IPR013762">
    <property type="entry name" value="Integrase-like_cat_sf"/>
</dbReference>
<sequence length="660" mass="74533">MSRANTKRKTELTGASLVYASAEGFDFFNPDPDFVMTYDREGQPLSRFVNNYWSYAAYSPTANGPNNCWFQRPESPKSLEWDALTHQQKTILAAIQLSKFSPWHEHLSAAYMHTANGVLNRLKKRCFESGLNLYEVLSDASVLTKITKGLYAGDLATLRGILTRLSGATIENFGHYFNAGQVIPYLKSRKQEGFQHPVIPSRILFEKLTSIQEVIDDYLRNEEAIVRVNNISLLCHSYLTGYEWHYDVPDTMVKSATNFQRVAIELGLTELTEKYNINSAASLSGFLGLVQYCASLQVMAYSGMRRGEAQSLKYNCLRVKKRPYGRIRHLIGISTKLTRHRFLTSWITCKHVVPAIKASQSICRLAARALYIEDSDLDDLPLFISRSYLNFSTLNSRSEQSIVGDYKVSKLNSIDHDSDLPPIIIQQADLDELKEVAPFQDWDIGGNFAVGQPWPFTLHQLRRSLAVYAAKSGLVRHSSLRRQLKHLSVEMSLYYARGSSRVRSVFNPSPDHIMHDFSKDNLAELDSIMYIRDVLMRHDEVKGGHAKVLHAEVYGAPILITLSDKEKTLSEFKNGRKAWRPTFTGGCTSINGCEMVAHPTLTRCVSGNGCPDAAILPDKIKSVMTQQQKLISVLDVTSLEYRSEIAQLNDLERIYAEVTQ</sequence>
<evidence type="ECO:0000313" key="1">
    <source>
        <dbReference type="EMBL" id="AMQ82400.1"/>
    </source>
</evidence>
<accession>A0ABM5ZFG8</accession>
<keyword evidence="2" id="KW-1185">Reference proteome</keyword>
<dbReference type="EMBL" id="CP014205">
    <property type="protein sequence ID" value="AMQ82400.1"/>
    <property type="molecule type" value="Genomic_DNA"/>
</dbReference>
<gene>
    <name evidence="1" type="ORF">AWU82_03605</name>
</gene>